<keyword evidence="5" id="KW-0575">Peroxidase</keyword>
<keyword evidence="16" id="KW-1185">Reference proteome</keyword>
<keyword evidence="4" id="KW-0964">Secreted</keyword>
<evidence type="ECO:0000256" key="12">
    <source>
        <dbReference type="PIRSR" id="PIRSR600823-3"/>
    </source>
</evidence>
<comment type="function">
    <text evidence="2">Removal of H(2)O(2), oxidation of toxic reductants, biosynthesis and degradation of lignin, suberization, auxin catabolism, response to environmental stresses such as wounding, pathogen attack and oxidative stress. These functions might be dependent on each isozyme/isoform in each plant tissue.</text>
</comment>
<keyword evidence="7 12" id="KW-0479">Metal-binding</keyword>
<evidence type="ECO:0000256" key="3">
    <source>
        <dbReference type="ARBA" id="ARBA00012313"/>
    </source>
</evidence>
<dbReference type="EC" id="1.11.1.7" evidence="3"/>
<dbReference type="GO" id="GO:0020037">
    <property type="term" value="F:heme binding"/>
    <property type="evidence" value="ECO:0007669"/>
    <property type="project" value="InterPro"/>
</dbReference>
<comment type="caution">
    <text evidence="15">The sequence shown here is derived from an EMBL/GenBank/DDBJ whole genome shotgun (WGS) entry which is preliminary data.</text>
</comment>
<dbReference type="GO" id="GO:0006979">
    <property type="term" value="P:response to oxidative stress"/>
    <property type="evidence" value="ECO:0007669"/>
    <property type="project" value="InterPro"/>
</dbReference>
<comment type="cofactor">
    <cofactor evidence="12">
        <name>heme b</name>
        <dbReference type="ChEBI" id="CHEBI:60344"/>
    </cofactor>
    <text evidence="12">Binds 1 heme b (iron(II)-protoporphyrin IX) group per subunit.</text>
</comment>
<keyword evidence="8 12" id="KW-0106">Calcium</keyword>
<evidence type="ECO:0000256" key="7">
    <source>
        <dbReference type="ARBA" id="ARBA00022723"/>
    </source>
</evidence>
<gene>
    <name evidence="15" type="ORF">Bca52824_085196</name>
</gene>
<dbReference type="AlphaFoldDB" id="A0A8X7P7C3"/>
<feature type="binding site" evidence="12">
    <location>
        <position position="137"/>
    </location>
    <ligand>
        <name>Ca(2+)</name>
        <dbReference type="ChEBI" id="CHEBI:29108"/>
        <label>2</label>
    </ligand>
</feature>
<dbReference type="EMBL" id="JAAMPC010000017">
    <property type="protein sequence ID" value="KAG2245568.1"/>
    <property type="molecule type" value="Genomic_DNA"/>
</dbReference>
<dbReference type="Pfam" id="PF00141">
    <property type="entry name" value="peroxidase"/>
    <property type="match status" value="1"/>
</dbReference>
<evidence type="ECO:0000259" key="14">
    <source>
        <dbReference type="PROSITE" id="PS50873"/>
    </source>
</evidence>
<protein>
    <recommendedName>
        <fullName evidence="3">peroxidase</fullName>
        <ecNumber evidence="3">1.11.1.7</ecNumber>
    </recommendedName>
</protein>
<dbReference type="Gene3D" id="1.10.420.10">
    <property type="entry name" value="Peroxidase, domain 2"/>
    <property type="match status" value="2"/>
</dbReference>
<dbReference type="SUPFAM" id="SSF48113">
    <property type="entry name" value="Heme-dependent peroxidases"/>
    <property type="match status" value="1"/>
</dbReference>
<keyword evidence="10 12" id="KW-0408">Iron</keyword>
<keyword evidence="11" id="KW-0376">Hydrogen peroxide</keyword>
<feature type="domain" description="Plant heme peroxidase family profile" evidence="14">
    <location>
        <begin position="1"/>
        <end position="180"/>
    </location>
</feature>
<evidence type="ECO:0000256" key="1">
    <source>
        <dbReference type="ARBA" id="ARBA00000189"/>
    </source>
</evidence>
<dbReference type="InterPro" id="IPR000823">
    <property type="entry name" value="Peroxidase_pln"/>
</dbReference>
<keyword evidence="6" id="KW-0349">Heme</keyword>
<keyword evidence="9" id="KW-0560">Oxidoreductase</keyword>
<dbReference type="PRINTS" id="PR00458">
    <property type="entry name" value="PEROXIDASE"/>
</dbReference>
<dbReference type="OrthoDB" id="2113341at2759"/>
<dbReference type="PANTHER" id="PTHR31517">
    <property type="match status" value="1"/>
</dbReference>
<comment type="catalytic activity">
    <reaction evidence="1">
        <text>2 a phenolic donor + H2O2 = 2 a phenolic radical donor + 2 H2O</text>
        <dbReference type="Rhea" id="RHEA:56136"/>
        <dbReference type="ChEBI" id="CHEBI:15377"/>
        <dbReference type="ChEBI" id="CHEBI:16240"/>
        <dbReference type="ChEBI" id="CHEBI:139520"/>
        <dbReference type="ChEBI" id="CHEBI:139521"/>
        <dbReference type="EC" id="1.11.1.7"/>
    </reaction>
</comment>
<dbReference type="PRINTS" id="PR00461">
    <property type="entry name" value="PLPEROXIDASE"/>
</dbReference>
<evidence type="ECO:0000256" key="9">
    <source>
        <dbReference type="ARBA" id="ARBA00023002"/>
    </source>
</evidence>
<evidence type="ECO:0000256" key="4">
    <source>
        <dbReference type="ARBA" id="ARBA00022525"/>
    </source>
</evidence>
<evidence type="ECO:0000256" key="10">
    <source>
        <dbReference type="ARBA" id="ARBA00023004"/>
    </source>
</evidence>
<evidence type="ECO:0000256" key="2">
    <source>
        <dbReference type="ARBA" id="ARBA00002322"/>
    </source>
</evidence>
<dbReference type="InterPro" id="IPR010255">
    <property type="entry name" value="Haem_peroxidase_sf"/>
</dbReference>
<sequence>FVGPNMSVRGFELIDEIKAELEAQCPSNVSCTDIMALATRDSVALAGGPSYNIPTGRRDGLTTNANGVFNSLIGLTASVATFLRFISDKETNTLDADWLFWVHTLLVWDLVIYSRTASLTTICEASENPSTGLDRSTPLTFDNAFFGQIGVRRGVLQLDQRLATDEATSSVVAQYAADND</sequence>
<dbReference type="InterPro" id="IPR002016">
    <property type="entry name" value="Haem_peroxidase"/>
</dbReference>
<evidence type="ECO:0000313" key="16">
    <source>
        <dbReference type="Proteomes" id="UP000886595"/>
    </source>
</evidence>
<feature type="non-terminal residue" evidence="15">
    <location>
        <position position="180"/>
    </location>
</feature>
<evidence type="ECO:0000256" key="11">
    <source>
        <dbReference type="ARBA" id="ARBA00023324"/>
    </source>
</evidence>
<proteinExistence type="inferred from homology"/>
<evidence type="ECO:0000256" key="5">
    <source>
        <dbReference type="ARBA" id="ARBA00022559"/>
    </source>
</evidence>
<feature type="binding site" evidence="12">
    <location>
        <position position="134"/>
    </location>
    <ligand>
        <name>Ca(2+)</name>
        <dbReference type="ChEBI" id="CHEBI:29108"/>
        <label>2</label>
    </ligand>
</feature>
<dbReference type="Proteomes" id="UP000886595">
    <property type="component" value="Unassembled WGS sequence"/>
</dbReference>
<evidence type="ECO:0000256" key="13">
    <source>
        <dbReference type="RuleBase" id="RU004241"/>
    </source>
</evidence>
<feature type="binding site" description="axial binding residue" evidence="12">
    <location>
        <position position="103"/>
    </location>
    <ligand>
        <name>heme b</name>
        <dbReference type="ChEBI" id="CHEBI:60344"/>
    </ligand>
    <ligandPart>
        <name>Fe</name>
        <dbReference type="ChEBI" id="CHEBI:18248"/>
    </ligandPart>
</feature>
<evidence type="ECO:0000256" key="6">
    <source>
        <dbReference type="ARBA" id="ARBA00022617"/>
    </source>
</evidence>
<comment type="similarity">
    <text evidence="13">Belongs to the peroxidase family.</text>
</comment>
<accession>A0A8X7P7C3</accession>
<name>A0A8X7P7C3_BRACI</name>
<dbReference type="GO" id="GO:0046872">
    <property type="term" value="F:metal ion binding"/>
    <property type="evidence" value="ECO:0007669"/>
    <property type="project" value="UniProtKB-KW"/>
</dbReference>
<feature type="binding site" evidence="12">
    <location>
        <position position="104"/>
    </location>
    <ligand>
        <name>Ca(2+)</name>
        <dbReference type="ChEBI" id="CHEBI:29108"/>
        <label>2</label>
    </ligand>
</feature>
<dbReference type="PROSITE" id="PS50873">
    <property type="entry name" value="PEROXIDASE_4"/>
    <property type="match status" value="1"/>
</dbReference>
<dbReference type="PANTHER" id="PTHR31517:SF59">
    <property type="entry name" value="PEROXIDASE"/>
    <property type="match status" value="1"/>
</dbReference>
<dbReference type="GO" id="GO:0042744">
    <property type="term" value="P:hydrogen peroxide catabolic process"/>
    <property type="evidence" value="ECO:0007669"/>
    <property type="project" value="UniProtKB-KW"/>
</dbReference>
<evidence type="ECO:0000256" key="8">
    <source>
        <dbReference type="ARBA" id="ARBA00022837"/>
    </source>
</evidence>
<dbReference type="GO" id="GO:0140825">
    <property type="term" value="F:lactoperoxidase activity"/>
    <property type="evidence" value="ECO:0007669"/>
    <property type="project" value="UniProtKB-EC"/>
</dbReference>
<feature type="binding site" evidence="12">
    <location>
        <position position="142"/>
    </location>
    <ligand>
        <name>Ca(2+)</name>
        <dbReference type="ChEBI" id="CHEBI:29108"/>
        <label>2</label>
    </ligand>
</feature>
<dbReference type="Gene3D" id="1.10.520.10">
    <property type="match status" value="1"/>
</dbReference>
<evidence type="ECO:0000313" key="15">
    <source>
        <dbReference type="EMBL" id="KAG2245568.1"/>
    </source>
</evidence>
<organism evidence="15 16">
    <name type="scientific">Brassica carinata</name>
    <name type="common">Ethiopian mustard</name>
    <name type="synonym">Abyssinian cabbage</name>
    <dbReference type="NCBI Taxonomy" id="52824"/>
    <lineage>
        <taxon>Eukaryota</taxon>
        <taxon>Viridiplantae</taxon>
        <taxon>Streptophyta</taxon>
        <taxon>Embryophyta</taxon>
        <taxon>Tracheophyta</taxon>
        <taxon>Spermatophyta</taxon>
        <taxon>Magnoliopsida</taxon>
        <taxon>eudicotyledons</taxon>
        <taxon>Gunneridae</taxon>
        <taxon>Pentapetalae</taxon>
        <taxon>rosids</taxon>
        <taxon>malvids</taxon>
        <taxon>Brassicales</taxon>
        <taxon>Brassicaceae</taxon>
        <taxon>Brassiceae</taxon>
        <taxon>Brassica</taxon>
    </lineage>
</organism>
<comment type="cofactor">
    <cofactor evidence="12">
        <name>Ca(2+)</name>
        <dbReference type="ChEBI" id="CHEBI:29108"/>
    </cofactor>
    <text evidence="12">Binds 2 calcium ions per subunit.</text>
</comment>
<reference evidence="15 16" key="1">
    <citation type="submission" date="2020-02" db="EMBL/GenBank/DDBJ databases">
        <authorList>
            <person name="Ma Q."/>
            <person name="Huang Y."/>
            <person name="Song X."/>
            <person name="Pei D."/>
        </authorList>
    </citation>
    <scope>NUCLEOTIDE SEQUENCE [LARGE SCALE GENOMIC DNA]</scope>
    <source>
        <strain evidence="15">Sxm20200214</strain>
        <tissue evidence="15">Leaf</tissue>
    </source>
</reference>